<gene>
    <name evidence="1" type="ORF">K488DRAFT_73381</name>
</gene>
<dbReference type="Proteomes" id="UP000814128">
    <property type="component" value="Unassembled WGS sequence"/>
</dbReference>
<reference evidence="1" key="2">
    <citation type="journal article" date="2022" name="New Phytol.">
        <title>Evolutionary transition to the ectomycorrhizal habit in the genomes of a hyperdiverse lineage of mushroom-forming fungi.</title>
        <authorList>
            <person name="Looney B."/>
            <person name="Miyauchi S."/>
            <person name="Morin E."/>
            <person name="Drula E."/>
            <person name="Courty P.E."/>
            <person name="Kohler A."/>
            <person name="Kuo A."/>
            <person name="LaButti K."/>
            <person name="Pangilinan J."/>
            <person name="Lipzen A."/>
            <person name="Riley R."/>
            <person name="Andreopoulos W."/>
            <person name="He G."/>
            <person name="Johnson J."/>
            <person name="Nolan M."/>
            <person name="Tritt A."/>
            <person name="Barry K.W."/>
            <person name="Grigoriev I.V."/>
            <person name="Nagy L.G."/>
            <person name="Hibbett D."/>
            <person name="Henrissat B."/>
            <person name="Matheny P.B."/>
            <person name="Labbe J."/>
            <person name="Martin F.M."/>
        </authorList>
    </citation>
    <scope>NUCLEOTIDE SEQUENCE</scope>
    <source>
        <strain evidence="1">EC-137</strain>
    </source>
</reference>
<organism evidence="1 2">
    <name type="scientific">Vararia minispora EC-137</name>
    <dbReference type="NCBI Taxonomy" id="1314806"/>
    <lineage>
        <taxon>Eukaryota</taxon>
        <taxon>Fungi</taxon>
        <taxon>Dikarya</taxon>
        <taxon>Basidiomycota</taxon>
        <taxon>Agaricomycotina</taxon>
        <taxon>Agaricomycetes</taxon>
        <taxon>Russulales</taxon>
        <taxon>Lachnocladiaceae</taxon>
        <taxon>Vararia</taxon>
    </lineage>
</organism>
<sequence>MAQAVFNDHPLDSYLQQTGELSEPMPGALPDLLGTEDDGPVDDDEDVPISLDDILGQLPAPLLQLLHAILSSFSPEVAQEREFSERFKYDIISSSSLLSASISPPTSAAPSRSFNLDQEAVNAASLAVEHPPNHAHSSGRIVDRMRPTLGALNELITAGNLWESTIHEAYAHIENEENSLYHASPTTLSAPSSALRVALLSALQTTQSQCDNVRQLLSALTAPAALAQLSEMYAPPSPARPAIALAMETTRPRTLPARQRTPSVPAHDKRSTWSGGGGLSYSALASAGSPSRRVLRHHEKRRSDLSALLEGSKSTSASAPATPDLPEVQEEDTAVERLGQTITVPSDDDPSFGSTALHLRRDRLRSGMNALGFPVSAPGSPPRSPPSTSSLRHSRSLGHSPRSASSVSSSRFTSMHTTRHPLSLSALNHSLTGALAAKRYAAAHLLALRFEEEEDDQYWEDVREVMELLTSALADAAARLSVSLEEAEQHHLIEQNPTPISSRRSSAQIPQKHAQSFAPMPTQFSRFAAHVEAMTSALADARENLEACVSALRAETPTTDTSLYAVAENPAVQAYERLRRELGLALRECERGRERLLDLVAPPAPTPNSESDDEADIPALLHDVSDESDKGHGIAPVSPEAASPVLADAVLVHAPPPTTDAMTEGLEALLADRLPPQGIEQVFEAEPEAMTSFVRERAKLPREERIRQARAKREAAGLGLTLGSVTEAPRKGLGLGGPERWGPSGEVVDELKDVIWKVGERRRRMAEAAAQRPEAASEA</sequence>
<proteinExistence type="predicted"/>
<protein>
    <submittedName>
        <fullName evidence="1">Uncharacterized protein</fullName>
    </submittedName>
</protein>
<evidence type="ECO:0000313" key="2">
    <source>
        <dbReference type="Proteomes" id="UP000814128"/>
    </source>
</evidence>
<name>A0ACB8QAT9_9AGAM</name>
<reference evidence="1" key="1">
    <citation type="submission" date="2021-02" db="EMBL/GenBank/DDBJ databases">
        <authorList>
            <consortium name="DOE Joint Genome Institute"/>
            <person name="Ahrendt S."/>
            <person name="Looney B.P."/>
            <person name="Miyauchi S."/>
            <person name="Morin E."/>
            <person name="Drula E."/>
            <person name="Courty P.E."/>
            <person name="Chicoki N."/>
            <person name="Fauchery L."/>
            <person name="Kohler A."/>
            <person name="Kuo A."/>
            <person name="Labutti K."/>
            <person name="Pangilinan J."/>
            <person name="Lipzen A."/>
            <person name="Riley R."/>
            <person name="Andreopoulos W."/>
            <person name="He G."/>
            <person name="Johnson J."/>
            <person name="Barry K.W."/>
            <person name="Grigoriev I.V."/>
            <person name="Nagy L."/>
            <person name="Hibbett D."/>
            <person name="Henrissat B."/>
            <person name="Matheny P.B."/>
            <person name="Labbe J."/>
            <person name="Martin F."/>
        </authorList>
    </citation>
    <scope>NUCLEOTIDE SEQUENCE</scope>
    <source>
        <strain evidence="1">EC-137</strain>
    </source>
</reference>
<comment type="caution">
    <text evidence="1">The sequence shown here is derived from an EMBL/GenBank/DDBJ whole genome shotgun (WGS) entry which is preliminary data.</text>
</comment>
<evidence type="ECO:0000313" key="1">
    <source>
        <dbReference type="EMBL" id="KAI0028933.1"/>
    </source>
</evidence>
<accession>A0ACB8QAT9</accession>
<dbReference type="EMBL" id="MU273712">
    <property type="protein sequence ID" value="KAI0028933.1"/>
    <property type="molecule type" value="Genomic_DNA"/>
</dbReference>
<keyword evidence="2" id="KW-1185">Reference proteome</keyword>